<accession>A0ABW8KAC2</accession>
<dbReference type="InterPro" id="IPR036779">
    <property type="entry name" value="LysM_dom_sf"/>
</dbReference>
<organism evidence="3 4">
    <name type="scientific">Dyella koreensis</name>
    <dbReference type="NCBI Taxonomy" id="311235"/>
    <lineage>
        <taxon>Bacteria</taxon>
        <taxon>Pseudomonadati</taxon>
        <taxon>Pseudomonadota</taxon>
        <taxon>Gammaproteobacteria</taxon>
        <taxon>Lysobacterales</taxon>
        <taxon>Rhodanobacteraceae</taxon>
        <taxon>Dyella</taxon>
    </lineage>
</organism>
<dbReference type="RefSeq" id="WP_379985772.1">
    <property type="nucleotide sequence ID" value="NZ_JADIKD010000011.1"/>
</dbReference>
<dbReference type="Gene3D" id="3.10.350.10">
    <property type="entry name" value="LysM domain"/>
    <property type="match status" value="1"/>
</dbReference>
<dbReference type="Pfam" id="PF01476">
    <property type="entry name" value="LysM"/>
    <property type="match status" value="1"/>
</dbReference>
<name>A0ABW8KAC2_9GAMM</name>
<dbReference type="SUPFAM" id="SSF54106">
    <property type="entry name" value="LysM domain"/>
    <property type="match status" value="1"/>
</dbReference>
<gene>
    <name evidence="3" type="ORF">ISS97_14135</name>
</gene>
<feature type="region of interest" description="Disordered" evidence="1">
    <location>
        <begin position="57"/>
        <end position="83"/>
    </location>
</feature>
<dbReference type="CDD" id="cd00118">
    <property type="entry name" value="LysM"/>
    <property type="match status" value="1"/>
</dbReference>
<evidence type="ECO:0000313" key="4">
    <source>
        <dbReference type="Proteomes" id="UP001620408"/>
    </source>
</evidence>
<keyword evidence="4" id="KW-1185">Reference proteome</keyword>
<feature type="domain" description="LysM" evidence="2">
    <location>
        <begin position="21"/>
        <end position="65"/>
    </location>
</feature>
<dbReference type="SMART" id="SM00257">
    <property type="entry name" value="LysM"/>
    <property type="match status" value="1"/>
</dbReference>
<protein>
    <submittedName>
        <fullName evidence="3">LysM peptidoglycan-binding domain-containing protein</fullName>
    </submittedName>
</protein>
<dbReference type="Proteomes" id="UP001620408">
    <property type="component" value="Unassembled WGS sequence"/>
</dbReference>
<evidence type="ECO:0000256" key="1">
    <source>
        <dbReference type="SAM" id="MobiDB-lite"/>
    </source>
</evidence>
<feature type="compositionally biased region" description="Low complexity" evidence="1">
    <location>
        <begin position="64"/>
        <end position="83"/>
    </location>
</feature>
<dbReference type="EMBL" id="JADIKD010000011">
    <property type="protein sequence ID" value="MFK2918409.1"/>
    <property type="molecule type" value="Genomic_DNA"/>
</dbReference>
<dbReference type="PROSITE" id="PS51782">
    <property type="entry name" value="LYSM"/>
    <property type="match status" value="1"/>
</dbReference>
<evidence type="ECO:0000259" key="2">
    <source>
        <dbReference type="PROSITE" id="PS51782"/>
    </source>
</evidence>
<comment type="caution">
    <text evidence="3">The sequence shown here is derived from an EMBL/GenBank/DDBJ whole genome shotgun (WGS) entry which is preliminary data.</text>
</comment>
<reference evidence="3 4" key="1">
    <citation type="submission" date="2020-10" db="EMBL/GenBank/DDBJ databases">
        <title>Phylogeny of dyella-like bacteria.</title>
        <authorList>
            <person name="Fu J."/>
        </authorList>
    </citation>
    <scope>NUCLEOTIDE SEQUENCE [LARGE SCALE GENOMIC DNA]</scope>
    <source>
        <strain evidence="3 4">BB4</strain>
    </source>
</reference>
<proteinExistence type="predicted"/>
<sequence>MTYVAPSVSATYTQPQLPPPQTYTATGNETVTQVAQQHGVTPEELARTNGISVDSALSPGQVLTLPPHATAPTTAQAAPVQQTPAQKTDAAIAAYQAAVKEHDDVMRNAPHNRGIRQDLDTSELDKVDAAKKAMDQAISDEIAGQVASRNQGVPAEFRTPTDQLISNAGDAILARHPGDQALTTTLNGSIHTYQVRSDANALIPDYSGDWSPADKLKGIILDGQPQEVVDAVLADPRVQGWIKDAASQVDQPYNGISNYANAETQAPDAAQRLLDTVQGLPPSLAAAVVQQSMPTIQKIAQCEMVYGGEGAYGTMQRVVSALGEGPQAQDLANQIAGAYVHQAERWDGFTTDATKYAVSDGASPTLALALANALRQDGKGEQADGITNMATQGLHNYLAYGKDNPLKAYEDAHGAAEEKDKRLSQLLANAGPLSDDQKKAFIEAYTKDPDNAKVYQADADAAKNLAAYMNAHKDDLLAAAGRSPDSASQLYQCMKDLTQSGQGETALTFADAIQSDSAASKAFSAFSDYQSDFLPKAIASAQGQLLVEEKGDTKTAVDKLLEMAEPLFKGKEGWASLKENYERLGKNEDKAFDPKTLGEEFATMGPAGKGLALASVMVSAYNGSQAESISSMINAYSTAGGNAAGLASGAVQSLADAGKFGRYTEGAEAFAAFSSRLVPGLAVIASTSAFATDFDKLKNNPVYAGALVGDMFSVIGSALETTGVGEVPGAFINGIGFLISAPFQFVGGLIDGHRESEELHKEVEKYLGADGVGLDDSTSKALAESDPDQVKQLLATGMSPDQLQKLAKLDPNLLQSVHGGSPSVEGLPDLEKRLGLSGNDLYNMLQAAEAGGPQSGGGVAEIMYVLGHPNFFPDAANAQSKADLAASFRALAQSMQGDSVDRSTNAGSIQALNQAAAWLVG</sequence>
<evidence type="ECO:0000313" key="3">
    <source>
        <dbReference type="EMBL" id="MFK2918409.1"/>
    </source>
</evidence>
<dbReference type="InterPro" id="IPR018392">
    <property type="entry name" value="LysM"/>
</dbReference>